<protein>
    <recommendedName>
        <fullName evidence="1">Nucleoside diphosphate kinase</fullName>
    </recommendedName>
</protein>
<dbReference type="OrthoDB" id="2162449at2759"/>
<feature type="compositionally biased region" description="Polar residues" evidence="3">
    <location>
        <begin position="376"/>
        <end position="400"/>
    </location>
</feature>
<feature type="compositionally biased region" description="Polar residues" evidence="3">
    <location>
        <begin position="473"/>
        <end position="484"/>
    </location>
</feature>
<feature type="region of interest" description="Disordered" evidence="3">
    <location>
        <begin position="351"/>
        <end position="608"/>
    </location>
</feature>
<feature type="compositionally biased region" description="Low complexity" evidence="3">
    <location>
        <begin position="588"/>
        <end position="599"/>
    </location>
</feature>
<name>A0A0D0CHL7_9AGAM</name>
<dbReference type="Proteomes" id="UP000054538">
    <property type="component" value="Unassembled WGS sequence"/>
</dbReference>
<evidence type="ECO:0000259" key="4">
    <source>
        <dbReference type="SMART" id="SM00562"/>
    </source>
</evidence>
<dbReference type="InParanoid" id="A0A0D0CHL7"/>
<feature type="compositionally biased region" description="Polar residues" evidence="3">
    <location>
        <begin position="430"/>
        <end position="447"/>
    </location>
</feature>
<feature type="compositionally biased region" description="Low complexity" evidence="3">
    <location>
        <begin position="561"/>
        <end position="570"/>
    </location>
</feature>
<reference evidence="5 6" key="1">
    <citation type="submission" date="2014-04" db="EMBL/GenBank/DDBJ databases">
        <authorList>
            <consortium name="DOE Joint Genome Institute"/>
            <person name="Kuo A."/>
            <person name="Kohler A."/>
            <person name="Jargeat P."/>
            <person name="Nagy L.G."/>
            <person name="Floudas D."/>
            <person name="Copeland A."/>
            <person name="Barry K.W."/>
            <person name="Cichocki N."/>
            <person name="Veneault-Fourrey C."/>
            <person name="LaButti K."/>
            <person name="Lindquist E.A."/>
            <person name="Lipzen A."/>
            <person name="Lundell T."/>
            <person name="Morin E."/>
            <person name="Murat C."/>
            <person name="Sun H."/>
            <person name="Tunlid A."/>
            <person name="Henrissat B."/>
            <person name="Grigoriev I.V."/>
            <person name="Hibbett D.S."/>
            <person name="Martin F."/>
            <person name="Nordberg H.P."/>
            <person name="Cantor M.N."/>
            <person name="Hua S.X."/>
        </authorList>
    </citation>
    <scope>NUCLEOTIDE SEQUENCE [LARGE SCALE GENOMIC DNA]</scope>
    <source>
        <strain evidence="5 6">Ve08.2h10</strain>
    </source>
</reference>
<proteinExistence type="inferred from homology"/>
<evidence type="ECO:0000256" key="3">
    <source>
        <dbReference type="SAM" id="MobiDB-lite"/>
    </source>
</evidence>
<dbReference type="SMART" id="SM00562">
    <property type="entry name" value="NDK"/>
    <property type="match status" value="1"/>
</dbReference>
<reference evidence="6" key="2">
    <citation type="submission" date="2015-01" db="EMBL/GenBank/DDBJ databases">
        <title>Evolutionary Origins and Diversification of the Mycorrhizal Mutualists.</title>
        <authorList>
            <consortium name="DOE Joint Genome Institute"/>
            <consortium name="Mycorrhizal Genomics Consortium"/>
            <person name="Kohler A."/>
            <person name="Kuo A."/>
            <person name="Nagy L.G."/>
            <person name="Floudas D."/>
            <person name="Copeland A."/>
            <person name="Barry K.W."/>
            <person name="Cichocki N."/>
            <person name="Veneault-Fourrey C."/>
            <person name="LaButti K."/>
            <person name="Lindquist E.A."/>
            <person name="Lipzen A."/>
            <person name="Lundell T."/>
            <person name="Morin E."/>
            <person name="Murat C."/>
            <person name="Riley R."/>
            <person name="Ohm R."/>
            <person name="Sun H."/>
            <person name="Tunlid A."/>
            <person name="Henrissat B."/>
            <person name="Grigoriev I.V."/>
            <person name="Hibbett D.S."/>
            <person name="Martin F."/>
        </authorList>
    </citation>
    <scope>NUCLEOTIDE SEQUENCE [LARGE SCALE GENOMIC DNA]</scope>
    <source>
        <strain evidence="6">Ve08.2h10</strain>
    </source>
</reference>
<evidence type="ECO:0000256" key="2">
    <source>
        <dbReference type="PROSITE-ProRule" id="PRU00706"/>
    </source>
</evidence>
<feature type="region of interest" description="Disordered" evidence="3">
    <location>
        <begin position="263"/>
        <end position="327"/>
    </location>
</feature>
<feature type="domain" description="Nucleoside diphosphate kinase-like" evidence="4">
    <location>
        <begin position="45"/>
        <end position="156"/>
    </location>
</feature>
<organism evidence="5 6">
    <name type="scientific">Paxillus rubicundulus Ve08.2h10</name>
    <dbReference type="NCBI Taxonomy" id="930991"/>
    <lineage>
        <taxon>Eukaryota</taxon>
        <taxon>Fungi</taxon>
        <taxon>Dikarya</taxon>
        <taxon>Basidiomycota</taxon>
        <taxon>Agaricomycotina</taxon>
        <taxon>Agaricomycetes</taxon>
        <taxon>Agaricomycetidae</taxon>
        <taxon>Boletales</taxon>
        <taxon>Paxilineae</taxon>
        <taxon>Paxillaceae</taxon>
        <taxon>Paxillus</taxon>
    </lineage>
</organism>
<feature type="region of interest" description="Disordered" evidence="3">
    <location>
        <begin position="196"/>
        <end position="251"/>
    </location>
</feature>
<sequence length="608" mass="64592">MSAFSQSPPPVDPSEFYGDHGHGGNELLHSPNAVHTQGSSSSSVLTRTVAIIKTQALHQRLEIEPRILGANFEIVKERQMEFDPESDPDTFYELFGDDARFLGDGPVWLYILERQRAVQVLLTLLPSLNNAVIGAKSDAQAEMLIASLFASSPPFPPSELPHVESETFTGEYDCASLRSVNSAILEALQLGLSAPVTPPDTLTPSPSSSDARAPGFANGRPSLGSNRSDSSSKEPVFRARPLPKTHLAPDIAPRLTKAALLRQGLSADGTPRRDPLKSRMSMASTGRIPPPRKDKENGAAEKEWERERERARKTFSGVPGHKRSETITVASTAPPVIAPRLTKAAALRLGLEQPAAPPGKKRMSISGPPPKAAGTFGSTNGSHKSVNPMTPQKSSANSPSEADGEETETEGRGHKNPFEGVPGHKRRESISVSSTKPPTIVPRTNKSAALRKEGGPPPSSFMFRTPGAPKTPGSGTHSRSSSAMSAYHDDGNPTPLLGRPSSAAPPRTASRTSHVVFLPLQKTPSYSSQTSSSGTGTGPLSTTSATSNDSESRSVQNGTTSPRSVRRPSSLQAPTIAPRPNKSALLRQQKQAAEAAKPKSPWANASKR</sequence>
<evidence type="ECO:0000256" key="1">
    <source>
        <dbReference type="ARBA" id="ARBA00017632"/>
    </source>
</evidence>
<feature type="region of interest" description="Disordered" evidence="3">
    <location>
        <begin position="1"/>
        <end position="41"/>
    </location>
</feature>
<dbReference type="SUPFAM" id="SSF54919">
    <property type="entry name" value="Nucleoside diphosphate kinase, NDK"/>
    <property type="match status" value="1"/>
</dbReference>
<dbReference type="InterPro" id="IPR036850">
    <property type="entry name" value="NDK-like_dom_sf"/>
</dbReference>
<keyword evidence="6" id="KW-1185">Reference proteome</keyword>
<dbReference type="HOGENOM" id="CLU_025149_0_0_1"/>
<feature type="compositionally biased region" description="Low complexity" evidence="3">
    <location>
        <begin position="523"/>
        <end position="547"/>
    </location>
</feature>
<accession>A0A0D0CHL7</accession>
<comment type="similarity">
    <text evidence="2">Belongs to the NDK family.</text>
</comment>
<dbReference type="STRING" id="930991.A0A0D0CHL7"/>
<evidence type="ECO:0000313" key="5">
    <source>
        <dbReference type="EMBL" id="KIK82202.1"/>
    </source>
</evidence>
<dbReference type="AlphaFoldDB" id="A0A0D0CHL7"/>
<feature type="compositionally biased region" description="Low complexity" evidence="3">
    <location>
        <begin position="199"/>
        <end position="210"/>
    </location>
</feature>
<feature type="compositionally biased region" description="Basic and acidic residues" evidence="3">
    <location>
        <begin position="291"/>
        <end position="312"/>
    </location>
</feature>
<gene>
    <name evidence="5" type="ORF">PAXRUDRAFT_154314</name>
</gene>
<dbReference type="EMBL" id="KN825662">
    <property type="protein sequence ID" value="KIK82202.1"/>
    <property type="molecule type" value="Genomic_DNA"/>
</dbReference>
<dbReference type="PROSITE" id="PS51374">
    <property type="entry name" value="NDPK_LIKE"/>
    <property type="match status" value="1"/>
</dbReference>
<comment type="caution">
    <text evidence="2">Lacks conserved residue(s) required for the propagation of feature annotation.</text>
</comment>
<evidence type="ECO:0000313" key="6">
    <source>
        <dbReference type="Proteomes" id="UP000054538"/>
    </source>
</evidence>
<dbReference type="InterPro" id="IPR034907">
    <property type="entry name" value="NDK-like_dom"/>
</dbReference>
<dbReference type="Gene3D" id="3.30.70.141">
    <property type="entry name" value="Nucleoside diphosphate kinase-like domain"/>
    <property type="match status" value="1"/>
</dbReference>